<dbReference type="GeneID" id="72007026"/>
<dbReference type="Pfam" id="PF00240">
    <property type="entry name" value="ubiquitin"/>
    <property type="match status" value="1"/>
</dbReference>
<dbReference type="Gene3D" id="3.10.20.90">
    <property type="entry name" value="Phosphatidylinositol 3-kinase Catalytic Subunit, Chain A, domain 1"/>
    <property type="match status" value="1"/>
</dbReference>
<organism evidence="8 9">
    <name type="scientific">Rhodofomes roseus</name>
    <dbReference type="NCBI Taxonomy" id="34475"/>
    <lineage>
        <taxon>Eukaryota</taxon>
        <taxon>Fungi</taxon>
        <taxon>Dikarya</taxon>
        <taxon>Basidiomycota</taxon>
        <taxon>Agaricomycotina</taxon>
        <taxon>Agaricomycetes</taxon>
        <taxon>Polyporales</taxon>
        <taxon>Rhodofomes</taxon>
    </lineage>
</organism>
<keyword evidence="4 6" id="KW-0472">Membrane</keyword>
<feature type="transmembrane region" description="Helical" evidence="6">
    <location>
        <begin position="351"/>
        <end position="372"/>
    </location>
</feature>
<evidence type="ECO:0000313" key="8">
    <source>
        <dbReference type="EMBL" id="KAH9843938.1"/>
    </source>
</evidence>
<evidence type="ECO:0000256" key="2">
    <source>
        <dbReference type="ARBA" id="ARBA00022692"/>
    </source>
</evidence>
<reference evidence="8 9" key="1">
    <citation type="journal article" date="2021" name="Environ. Microbiol.">
        <title>Gene family expansions and transcriptome signatures uncover fungal adaptations to wood decay.</title>
        <authorList>
            <person name="Hage H."/>
            <person name="Miyauchi S."/>
            <person name="Viragh M."/>
            <person name="Drula E."/>
            <person name="Min B."/>
            <person name="Chaduli D."/>
            <person name="Navarro D."/>
            <person name="Favel A."/>
            <person name="Norest M."/>
            <person name="Lesage-Meessen L."/>
            <person name="Balint B."/>
            <person name="Merenyi Z."/>
            <person name="de Eugenio L."/>
            <person name="Morin E."/>
            <person name="Martinez A.T."/>
            <person name="Baldrian P."/>
            <person name="Stursova M."/>
            <person name="Martinez M.J."/>
            <person name="Novotny C."/>
            <person name="Magnuson J.K."/>
            <person name="Spatafora J.W."/>
            <person name="Maurice S."/>
            <person name="Pangilinan J."/>
            <person name="Andreopoulos W."/>
            <person name="LaButti K."/>
            <person name="Hundley H."/>
            <person name="Na H."/>
            <person name="Kuo A."/>
            <person name="Barry K."/>
            <person name="Lipzen A."/>
            <person name="Henrissat B."/>
            <person name="Riley R."/>
            <person name="Ahrendt S."/>
            <person name="Nagy L.G."/>
            <person name="Grigoriev I.V."/>
            <person name="Martin F."/>
            <person name="Rosso M.N."/>
        </authorList>
    </citation>
    <scope>NUCLEOTIDE SEQUENCE [LARGE SCALE GENOMIC DNA]</scope>
    <source>
        <strain evidence="8 9">CIRM-BRFM 1785</strain>
    </source>
</reference>
<keyword evidence="3 6" id="KW-1133">Transmembrane helix</keyword>
<evidence type="ECO:0000256" key="6">
    <source>
        <dbReference type="SAM" id="Phobius"/>
    </source>
</evidence>
<dbReference type="PROSITE" id="PS50053">
    <property type="entry name" value="UBIQUITIN_2"/>
    <property type="match status" value="1"/>
</dbReference>
<dbReference type="InterPro" id="IPR000626">
    <property type="entry name" value="Ubiquitin-like_dom"/>
</dbReference>
<evidence type="ECO:0000256" key="3">
    <source>
        <dbReference type="ARBA" id="ARBA00022989"/>
    </source>
</evidence>
<evidence type="ECO:0000256" key="1">
    <source>
        <dbReference type="ARBA" id="ARBA00004370"/>
    </source>
</evidence>
<dbReference type="PANTHER" id="PTHR12943">
    <property type="entry name" value="HOMOCYSTEINE-RESPONSIVE ENDOPLASMIC RETICULUM-RESIDENT UNIQUITIN-LIKE DOMAIN HERPUD PROTEIN FAMILY MEMBER"/>
    <property type="match status" value="1"/>
</dbReference>
<feature type="transmembrane region" description="Helical" evidence="6">
    <location>
        <begin position="326"/>
        <end position="345"/>
    </location>
</feature>
<name>A0ABQ8KY31_9APHY</name>
<dbReference type="EMBL" id="JADCUA010000001">
    <property type="protein sequence ID" value="KAH9843938.1"/>
    <property type="molecule type" value="Genomic_DNA"/>
</dbReference>
<dbReference type="Proteomes" id="UP000814176">
    <property type="component" value="Unassembled WGS sequence"/>
</dbReference>
<comment type="caution">
    <text evidence="8">The sequence shown here is derived from an EMBL/GenBank/DDBJ whole genome shotgun (WGS) entry which is preliminary data.</text>
</comment>
<protein>
    <recommendedName>
        <fullName evidence="7">Ubiquitin-like domain-containing protein</fullName>
    </recommendedName>
</protein>
<accession>A0ABQ8KY31</accession>
<feature type="region of interest" description="Disordered" evidence="5">
    <location>
        <begin position="379"/>
        <end position="423"/>
    </location>
</feature>
<evidence type="ECO:0000313" key="9">
    <source>
        <dbReference type="Proteomes" id="UP000814176"/>
    </source>
</evidence>
<feature type="domain" description="Ubiquitin-like" evidence="7">
    <location>
        <begin position="8"/>
        <end position="68"/>
    </location>
</feature>
<dbReference type="RefSeq" id="XP_047784748.1">
    <property type="nucleotide sequence ID" value="XM_047926294.1"/>
</dbReference>
<dbReference type="InterPro" id="IPR039751">
    <property type="entry name" value="HERPUD1/2"/>
</dbReference>
<keyword evidence="2 6" id="KW-0812">Transmembrane</keyword>
<dbReference type="PANTHER" id="PTHR12943:SF27">
    <property type="entry name" value="HOMOCYSTEINE-INDUCED ENDOPLASMIC RETICULUM PROTEIN, ISOFORM A"/>
    <property type="match status" value="1"/>
</dbReference>
<proteinExistence type="predicted"/>
<keyword evidence="9" id="KW-1185">Reference proteome</keyword>
<evidence type="ECO:0000256" key="4">
    <source>
        <dbReference type="ARBA" id="ARBA00023136"/>
    </source>
</evidence>
<dbReference type="SUPFAM" id="SSF54236">
    <property type="entry name" value="Ubiquitin-like"/>
    <property type="match status" value="1"/>
</dbReference>
<gene>
    <name evidence="8" type="ORF">C8Q71DRAFT_826099</name>
</gene>
<sequence>MSAQDATVDIRIELPTYSRSFTVQAGPSSSIRDVKHEITRVCPGSPTAQGQRLIHKGRFLNDEELVGEIWKKPDEVHVLHLSVHPSAWTHGTPTVASSSSPPASVPTAVPLSVPNVTPVSVPFSYPVSAPVATPTMTDPSMMAGSTLGYVYYKHACALYVLVHGTDRIEGANTGDAERWRAIAIEMLGHHGWAWPALLDEQYPPTSPGGLKYERTLVDGLPYLSLTNPRAEPTPIQLHALKVLSLTFTILSTLGPHAVPYFPTASTNVAQTIATTNLNEHLQRLGLPALRLVPGQIPNQNLNPNDPNNLAAPAPAVEIRAIPMRAVLIPFLMVAFRTILLFYFFGPTKRPFFALVVVIWILYEAWGAIRLVLGHDRPRDRPQAGAADGPGANQARQPGQQGQAQQPNRPVRRQRGGTPNANRSAMQSFLTGLSNMNLRREDSIIDTGANVPPPSLSHKIRTFVTLMLLTVYPAVWDHRRAALRRREGRLRTEAHAREAARNAEGEPGREAEIERSRALERLQERRPAWVREYVERVQTTDWADEL</sequence>
<evidence type="ECO:0000259" key="7">
    <source>
        <dbReference type="PROSITE" id="PS50053"/>
    </source>
</evidence>
<feature type="compositionally biased region" description="Low complexity" evidence="5">
    <location>
        <begin position="388"/>
        <end position="408"/>
    </location>
</feature>
<comment type="subcellular location">
    <subcellularLocation>
        <location evidence="1">Membrane</location>
    </subcellularLocation>
</comment>
<dbReference type="InterPro" id="IPR029071">
    <property type="entry name" value="Ubiquitin-like_domsf"/>
</dbReference>
<evidence type="ECO:0000256" key="5">
    <source>
        <dbReference type="SAM" id="MobiDB-lite"/>
    </source>
</evidence>